<comment type="similarity">
    <text evidence="5">Belongs to the phytoene/squalene synthase family.</text>
</comment>
<evidence type="ECO:0000256" key="22">
    <source>
        <dbReference type="ARBA" id="ARBA00022840"/>
    </source>
</evidence>
<name>A0AAD9BTF5_DISEL</name>
<dbReference type="SFLD" id="SFLDS00005">
    <property type="entry name" value="Isoprenoid_Synthase_Type_I"/>
    <property type="match status" value="1"/>
</dbReference>
<evidence type="ECO:0000256" key="40">
    <source>
        <dbReference type="ARBA" id="ARBA00048854"/>
    </source>
</evidence>
<evidence type="ECO:0000256" key="32">
    <source>
        <dbReference type="ARBA" id="ARBA00023166"/>
    </source>
</evidence>
<evidence type="ECO:0000256" key="38">
    <source>
        <dbReference type="ARBA" id="ARBA00047541"/>
    </source>
</evidence>
<dbReference type="InterPro" id="IPR000595">
    <property type="entry name" value="cNMP-bd_dom"/>
</dbReference>
<dbReference type="InterPro" id="IPR044844">
    <property type="entry name" value="Trans_IPPS_euk-type"/>
</dbReference>
<keyword evidence="24" id="KW-0521">NADP</keyword>
<dbReference type="InterPro" id="IPR012599">
    <property type="entry name" value="Propeptide_C1A"/>
</dbReference>
<feature type="domain" description="Cyclic nucleotide-binding" evidence="44">
    <location>
        <begin position="1199"/>
        <end position="1314"/>
    </location>
</feature>
<comment type="pathway">
    <text evidence="4">Terpene metabolism; lanosterol biosynthesis; lanosterol from farnesyl diphosphate: step 1/3.</text>
</comment>
<keyword evidence="31" id="KW-1015">Disulfide bond</keyword>
<dbReference type="InterPro" id="IPR018488">
    <property type="entry name" value="cNMP-bd_CS"/>
</dbReference>
<dbReference type="FunFam" id="1.10.600.10:FF:000053">
    <property type="entry name" value="Squalene synthase"/>
    <property type="match status" value="1"/>
</dbReference>
<dbReference type="GO" id="GO:0004672">
    <property type="term" value="F:protein kinase activity"/>
    <property type="evidence" value="ECO:0007669"/>
    <property type="project" value="InterPro"/>
</dbReference>
<comment type="subcellular location">
    <subcellularLocation>
        <location evidence="3">Endoplasmic reticulum membrane</location>
        <topology evidence="3">Multi-pass membrane protein</topology>
    </subcellularLocation>
</comment>
<dbReference type="PRINTS" id="PR00705">
    <property type="entry name" value="PAPAIN"/>
</dbReference>
<dbReference type="InterPro" id="IPR033904">
    <property type="entry name" value="Trans_IPPS_HH"/>
</dbReference>
<evidence type="ECO:0000256" key="29">
    <source>
        <dbReference type="ARBA" id="ARBA00023136"/>
    </source>
</evidence>
<dbReference type="FunFam" id="3.90.70.10:FF:000031">
    <property type="entry name" value="Cathepsin B"/>
    <property type="match status" value="1"/>
</dbReference>
<dbReference type="InterPro" id="IPR000073">
    <property type="entry name" value="AB_hydrolase_1"/>
</dbReference>
<evidence type="ECO:0000256" key="20">
    <source>
        <dbReference type="ARBA" id="ARBA00022807"/>
    </source>
</evidence>
<proteinExistence type="inferred from homology"/>
<keyword evidence="15" id="KW-0812">Transmembrane</keyword>
<dbReference type="NCBIfam" id="TIGR01559">
    <property type="entry name" value="squal_synth"/>
    <property type="match status" value="1"/>
</dbReference>
<dbReference type="GO" id="GO:0030553">
    <property type="term" value="F:cGMP binding"/>
    <property type="evidence" value="ECO:0007669"/>
    <property type="project" value="UniProtKB-KW"/>
</dbReference>
<dbReference type="GO" id="GO:0005789">
    <property type="term" value="C:endoplasmic reticulum membrane"/>
    <property type="evidence" value="ECO:0007669"/>
    <property type="project" value="UniProtKB-SubCell"/>
</dbReference>
<keyword evidence="27" id="KW-0520">NAD</keyword>
<dbReference type="InterPro" id="IPR011009">
    <property type="entry name" value="Kinase-like_dom_sf"/>
</dbReference>
<dbReference type="GO" id="GO:0045338">
    <property type="term" value="P:farnesyl diphosphate metabolic process"/>
    <property type="evidence" value="ECO:0007669"/>
    <property type="project" value="InterPro"/>
</dbReference>
<dbReference type="EC" id="2.5.1.21" evidence="6"/>
<evidence type="ECO:0000256" key="15">
    <source>
        <dbReference type="ARBA" id="ARBA00022692"/>
    </source>
</evidence>
<dbReference type="Pfam" id="PF08127">
    <property type="entry name" value="Propeptide_C1"/>
    <property type="match status" value="1"/>
</dbReference>
<keyword evidence="32" id="KW-1207">Sterol metabolism</keyword>
<evidence type="ECO:0000256" key="41">
    <source>
        <dbReference type="PROSITE-ProRule" id="PRU10141"/>
    </source>
</evidence>
<evidence type="ECO:0000256" key="2">
    <source>
        <dbReference type="ARBA" id="ARBA00001946"/>
    </source>
</evidence>
<dbReference type="InterPro" id="IPR008949">
    <property type="entry name" value="Isoprenoid_synthase_dom_sf"/>
</dbReference>
<dbReference type="Gene3D" id="1.10.510.10">
    <property type="entry name" value="Transferase(Phosphotransferase) domain 1"/>
    <property type="match status" value="2"/>
</dbReference>
<evidence type="ECO:0000256" key="19">
    <source>
        <dbReference type="ARBA" id="ARBA00022801"/>
    </source>
</evidence>
<dbReference type="CDD" id="cd02620">
    <property type="entry name" value="Peptidase_C1A_CathepsinB"/>
    <property type="match status" value="1"/>
</dbReference>
<dbReference type="PROSITE" id="PS00108">
    <property type="entry name" value="PROTEIN_KINASE_ST"/>
    <property type="match status" value="1"/>
</dbReference>
<keyword evidence="17" id="KW-0732">Signal</keyword>
<dbReference type="Pfam" id="PF00027">
    <property type="entry name" value="cNMP_binding"/>
    <property type="match status" value="2"/>
</dbReference>
<evidence type="ECO:0000256" key="34">
    <source>
        <dbReference type="ARBA" id="ARBA00031079"/>
    </source>
</evidence>
<evidence type="ECO:0000256" key="3">
    <source>
        <dbReference type="ARBA" id="ARBA00004477"/>
    </source>
</evidence>
<keyword evidence="42" id="KW-0175">Coiled coil</keyword>
<evidence type="ECO:0000256" key="21">
    <source>
        <dbReference type="ARBA" id="ARBA00022824"/>
    </source>
</evidence>
<keyword evidence="26" id="KW-0142">cGMP-binding</keyword>
<dbReference type="InterPro" id="IPR000668">
    <property type="entry name" value="Peptidase_C1A_C"/>
</dbReference>
<evidence type="ECO:0000256" key="13">
    <source>
        <dbReference type="ARBA" id="ARBA00022670"/>
    </source>
</evidence>
<protein>
    <recommendedName>
        <fullName evidence="9">Cathepsin B</fullName>
        <ecNumber evidence="6">2.5.1.21</ecNumber>
        <ecNumber evidence="7">3.4.22.1</ecNumber>
    </recommendedName>
    <alternativeName>
        <fullName evidence="34">FPP:FPP farnesyltransferase</fullName>
    </alternativeName>
    <alternativeName>
        <fullName evidence="35">Farnesyl-diphosphate farnesyltransferase</fullName>
    </alternativeName>
    <alternativeName>
        <fullName evidence="8">Squalene synthase</fullName>
    </alternativeName>
</protein>
<dbReference type="SMART" id="SM00645">
    <property type="entry name" value="Pept_C1"/>
    <property type="match status" value="1"/>
</dbReference>
<dbReference type="InterPro" id="IPR018490">
    <property type="entry name" value="cNMP-bd_dom_sf"/>
</dbReference>
<evidence type="ECO:0000256" key="4">
    <source>
        <dbReference type="ARBA" id="ARBA00005057"/>
    </source>
</evidence>
<dbReference type="InterPro" id="IPR025661">
    <property type="entry name" value="Pept_asp_AS"/>
</dbReference>
<dbReference type="CDD" id="cd00038">
    <property type="entry name" value="CAP_ED"/>
    <property type="match status" value="2"/>
</dbReference>
<evidence type="ECO:0000256" key="27">
    <source>
        <dbReference type="ARBA" id="ARBA00023027"/>
    </source>
</evidence>
<comment type="catalytic activity">
    <reaction evidence="1">
        <text>Hydrolysis of proteins with broad specificity for peptide bonds. Preferentially cleaves -Arg-Arg-|-Xaa bonds in small molecule substrates (thus differing from cathepsin L). In addition to being an endopeptidase, shows peptidyl-dipeptidase activity, liberating C-terminal dipeptides.</text>
        <dbReference type="EC" id="3.4.22.1"/>
    </reaction>
</comment>
<dbReference type="SMART" id="SM00100">
    <property type="entry name" value="cNMP"/>
    <property type="match status" value="2"/>
</dbReference>
<keyword evidence="21" id="KW-0256">Endoplasmic reticulum</keyword>
<dbReference type="SUPFAM" id="SSF54001">
    <property type="entry name" value="Cysteine proteinases"/>
    <property type="match status" value="1"/>
</dbReference>
<evidence type="ECO:0000256" key="36">
    <source>
        <dbReference type="ARBA" id="ARBA00045166"/>
    </source>
</evidence>
<keyword evidence="10" id="KW-0444">Lipid biosynthesis</keyword>
<evidence type="ECO:0000256" key="37">
    <source>
        <dbReference type="ARBA" id="ARBA00047468"/>
    </source>
</evidence>
<evidence type="ECO:0000256" key="39">
    <source>
        <dbReference type="ARBA" id="ARBA00048315"/>
    </source>
</evidence>
<feature type="coiled-coil region" evidence="42">
    <location>
        <begin position="1104"/>
        <end position="1138"/>
    </location>
</feature>
<dbReference type="PANTHER" id="PTHR11626">
    <property type="entry name" value="FARNESYL-DIPHOSPHATE FARNESYLTRANSFERASE"/>
    <property type="match status" value="1"/>
</dbReference>
<keyword evidence="28" id="KW-0443">Lipid metabolism</keyword>
<evidence type="ECO:0000256" key="6">
    <source>
        <dbReference type="ARBA" id="ARBA00012373"/>
    </source>
</evidence>
<dbReference type="SMART" id="SM00220">
    <property type="entry name" value="S_TKc"/>
    <property type="match status" value="1"/>
</dbReference>
<evidence type="ECO:0000259" key="44">
    <source>
        <dbReference type="PROSITE" id="PS50042"/>
    </source>
</evidence>
<dbReference type="Gene3D" id="3.40.50.1820">
    <property type="entry name" value="alpha/beta hydrolase"/>
    <property type="match status" value="1"/>
</dbReference>
<dbReference type="GO" id="GO:0006695">
    <property type="term" value="P:cholesterol biosynthetic process"/>
    <property type="evidence" value="ECO:0007669"/>
    <property type="project" value="TreeGrafter"/>
</dbReference>
<dbReference type="Pfam" id="PF00069">
    <property type="entry name" value="Pkinase"/>
    <property type="match status" value="1"/>
</dbReference>
<gene>
    <name evidence="45" type="ORF">KUDE01_013387</name>
</gene>
<evidence type="ECO:0000256" key="18">
    <source>
        <dbReference type="ARBA" id="ARBA00022741"/>
    </source>
</evidence>
<keyword evidence="16" id="KW-0479">Metal-binding</keyword>
<dbReference type="GO" id="GO:0006508">
    <property type="term" value="P:proteolysis"/>
    <property type="evidence" value="ECO:0007669"/>
    <property type="project" value="UniProtKB-KW"/>
</dbReference>
<evidence type="ECO:0000256" key="31">
    <source>
        <dbReference type="ARBA" id="ARBA00023157"/>
    </source>
</evidence>
<dbReference type="PROSITE" id="PS01044">
    <property type="entry name" value="SQUALEN_PHYTOEN_SYN_1"/>
    <property type="match status" value="1"/>
</dbReference>
<keyword evidence="20" id="KW-0788">Thiol protease</keyword>
<comment type="catalytic activity">
    <reaction evidence="37">
        <text>presqualene diphosphate + NADPH + H(+) = squalene + diphosphate + NADP(+)</text>
        <dbReference type="Rhea" id="RHEA:22232"/>
        <dbReference type="ChEBI" id="CHEBI:15378"/>
        <dbReference type="ChEBI" id="CHEBI:15440"/>
        <dbReference type="ChEBI" id="CHEBI:33019"/>
        <dbReference type="ChEBI" id="CHEBI:57310"/>
        <dbReference type="ChEBI" id="CHEBI:57783"/>
        <dbReference type="ChEBI" id="CHEBI:58349"/>
    </reaction>
    <physiologicalReaction direction="left-to-right" evidence="37">
        <dbReference type="Rhea" id="RHEA:22233"/>
    </physiologicalReaction>
</comment>
<dbReference type="Gene3D" id="1.10.600.10">
    <property type="entry name" value="Farnesyl Diphosphate Synthase"/>
    <property type="match status" value="1"/>
</dbReference>
<evidence type="ECO:0000259" key="43">
    <source>
        <dbReference type="PROSITE" id="PS50011"/>
    </source>
</evidence>
<dbReference type="PROSITE" id="PS00107">
    <property type="entry name" value="PROTEIN_KINASE_ATP"/>
    <property type="match status" value="1"/>
</dbReference>
<keyword evidence="11" id="KW-0140">cGMP</keyword>
<dbReference type="Pfam" id="PF00561">
    <property type="entry name" value="Abhydrolase_1"/>
    <property type="match status" value="1"/>
</dbReference>
<dbReference type="PROSITE" id="PS00640">
    <property type="entry name" value="THIOL_PROTEASE_ASN"/>
    <property type="match status" value="1"/>
</dbReference>
<keyword evidence="12" id="KW-0153">Cholesterol metabolism</keyword>
<evidence type="ECO:0000256" key="33">
    <source>
        <dbReference type="ARBA" id="ARBA00023221"/>
    </source>
</evidence>
<keyword evidence="23" id="KW-0460">Magnesium</keyword>
<evidence type="ECO:0000256" key="11">
    <source>
        <dbReference type="ARBA" id="ARBA00022535"/>
    </source>
</evidence>
<dbReference type="EC" id="3.4.22.1" evidence="7"/>
<evidence type="ECO:0000256" key="35">
    <source>
        <dbReference type="ARBA" id="ARBA00033359"/>
    </source>
</evidence>
<dbReference type="InterPro" id="IPR017441">
    <property type="entry name" value="Protein_kinase_ATP_BS"/>
</dbReference>
<evidence type="ECO:0000256" key="7">
    <source>
        <dbReference type="ARBA" id="ARBA00012537"/>
    </source>
</evidence>
<evidence type="ECO:0000313" key="46">
    <source>
        <dbReference type="Proteomes" id="UP001228049"/>
    </source>
</evidence>
<dbReference type="Gene3D" id="3.90.70.10">
    <property type="entry name" value="Cysteine proteinases"/>
    <property type="match status" value="1"/>
</dbReference>
<feature type="domain" description="Protein kinase" evidence="43">
    <location>
        <begin position="1464"/>
        <end position="1711"/>
    </location>
</feature>
<dbReference type="GO" id="GO:0046872">
    <property type="term" value="F:metal ion binding"/>
    <property type="evidence" value="ECO:0007669"/>
    <property type="project" value="UniProtKB-KW"/>
</dbReference>
<dbReference type="InterPro" id="IPR038765">
    <property type="entry name" value="Papain-like_cys_pep_sf"/>
</dbReference>
<dbReference type="InterPro" id="IPR014710">
    <property type="entry name" value="RmlC-like_jellyroll"/>
</dbReference>
<keyword evidence="46" id="KW-1185">Reference proteome</keyword>
<organism evidence="45 46">
    <name type="scientific">Dissostichus eleginoides</name>
    <name type="common">Patagonian toothfish</name>
    <name type="synonym">Dissostichus amissus</name>
    <dbReference type="NCBI Taxonomy" id="100907"/>
    <lineage>
        <taxon>Eukaryota</taxon>
        <taxon>Metazoa</taxon>
        <taxon>Chordata</taxon>
        <taxon>Craniata</taxon>
        <taxon>Vertebrata</taxon>
        <taxon>Euteleostomi</taxon>
        <taxon>Actinopterygii</taxon>
        <taxon>Neopterygii</taxon>
        <taxon>Teleostei</taxon>
        <taxon>Neoteleostei</taxon>
        <taxon>Acanthomorphata</taxon>
        <taxon>Eupercaria</taxon>
        <taxon>Perciformes</taxon>
        <taxon>Notothenioidei</taxon>
        <taxon>Nototheniidae</taxon>
        <taxon>Dissostichus</taxon>
    </lineage>
</organism>
<dbReference type="PROSITE" id="PS50042">
    <property type="entry name" value="CNMP_BINDING_3"/>
    <property type="match status" value="2"/>
</dbReference>
<dbReference type="EMBL" id="JASDAP010000017">
    <property type="protein sequence ID" value="KAK1888707.1"/>
    <property type="molecule type" value="Genomic_DNA"/>
</dbReference>
<dbReference type="InterPro" id="IPR029058">
    <property type="entry name" value="AB_hydrolase_fold"/>
</dbReference>
<dbReference type="InterPro" id="IPR008271">
    <property type="entry name" value="Ser/Thr_kinase_AS"/>
</dbReference>
<dbReference type="InterPro" id="IPR000719">
    <property type="entry name" value="Prot_kinase_dom"/>
</dbReference>
<dbReference type="PROSITE" id="PS00639">
    <property type="entry name" value="THIOL_PROTEASE_HIS"/>
    <property type="match status" value="1"/>
</dbReference>
<dbReference type="PROSITE" id="PS00139">
    <property type="entry name" value="THIOL_PROTEASE_CYS"/>
    <property type="match status" value="1"/>
</dbReference>
<dbReference type="PROSITE" id="PS01045">
    <property type="entry name" value="SQUALEN_PHYTOEN_SYN_2"/>
    <property type="match status" value="1"/>
</dbReference>
<evidence type="ECO:0000256" key="26">
    <source>
        <dbReference type="ARBA" id="ARBA00022992"/>
    </source>
</evidence>
<dbReference type="GO" id="GO:0005524">
    <property type="term" value="F:ATP binding"/>
    <property type="evidence" value="ECO:0007669"/>
    <property type="project" value="UniProtKB-UniRule"/>
</dbReference>
<dbReference type="Gene3D" id="2.60.120.10">
    <property type="entry name" value="Jelly Rolls"/>
    <property type="match status" value="2"/>
</dbReference>
<keyword evidence="33" id="KW-0753">Steroid metabolism</keyword>
<evidence type="ECO:0000256" key="8">
    <source>
        <dbReference type="ARBA" id="ARBA00015135"/>
    </source>
</evidence>
<dbReference type="PROSITE" id="PS00889">
    <property type="entry name" value="CNMP_BINDING_2"/>
    <property type="match status" value="1"/>
</dbReference>
<dbReference type="Proteomes" id="UP001228049">
    <property type="component" value="Unassembled WGS sequence"/>
</dbReference>
<evidence type="ECO:0000256" key="30">
    <source>
        <dbReference type="ARBA" id="ARBA00023145"/>
    </source>
</evidence>
<dbReference type="CDD" id="cd00683">
    <property type="entry name" value="Trans_IPPS_HH"/>
    <property type="match status" value="1"/>
</dbReference>
<evidence type="ECO:0000256" key="23">
    <source>
        <dbReference type="ARBA" id="ARBA00022842"/>
    </source>
</evidence>
<dbReference type="SFLD" id="SFLDG01018">
    <property type="entry name" value="Squalene/Phytoene_Synthase_Lik"/>
    <property type="match status" value="1"/>
</dbReference>
<dbReference type="SUPFAM" id="SSF56112">
    <property type="entry name" value="Protein kinase-like (PK-like)"/>
    <property type="match status" value="1"/>
</dbReference>
<dbReference type="PANTHER" id="PTHR11626:SF2">
    <property type="entry name" value="SQUALENE SYNTHASE"/>
    <property type="match status" value="1"/>
</dbReference>
<dbReference type="Pfam" id="PF00494">
    <property type="entry name" value="SQS_PSY"/>
    <property type="match status" value="1"/>
</dbReference>
<comment type="function">
    <text evidence="36">Catalyzes the condensation of 2 farnesyl pyrophosphate (FPP) moieties to form squalene. Proceeds in two distinct steps. In the first half-reaction, two molecules of FPP react to form the stable presqualene diphosphate intermediate (PSQPP), with concomitant release of a proton and a molecule of inorganic diphosphate. In the second half-reaction, PSQPP undergoes heterolysis, isomerization, and reduction with NADPH or NADH to form squalene. It is the first committed enzyme of the sterol biosynthesis pathway.</text>
</comment>
<keyword evidence="14" id="KW-0808">Transferase</keyword>
<dbReference type="GO" id="GO:0004197">
    <property type="term" value="F:cysteine-type endopeptidase activity"/>
    <property type="evidence" value="ECO:0007669"/>
    <property type="project" value="UniProtKB-EC"/>
</dbReference>
<comment type="catalytic activity">
    <reaction evidence="40">
        <text>2 (2E,6E)-farnesyl diphosphate + NADH + H(+) = squalene + 2 diphosphate + NAD(+)</text>
        <dbReference type="Rhea" id="RHEA:32299"/>
        <dbReference type="ChEBI" id="CHEBI:15378"/>
        <dbReference type="ChEBI" id="CHEBI:15440"/>
        <dbReference type="ChEBI" id="CHEBI:33019"/>
        <dbReference type="ChEBI" id="CHEBI:57540"/>
        <dbReference type="ChEBI" id="CHEBI:57945"/>
        <dbReference type="ChEBI" id="CHEBI:175763"/>
        <dbReference type="EC" id="2.5.1.21"/>
    </reaction>
    <physiologicalReaction direction="left-to-right" evidence="40">
        <dbReference type="Rhea" id="RHEA:32300"/>
    </physiologicalReaction>
</comment>
<dbReference type="InterPro" id="IPR000169">
    <property type="entry name" value="Pept_cys_AS"/>
</dbReference>
<sequence length="1711" mass="192366">MAGACCKCTFSLSVFKRSLSVAPRGCGSAPRSLLSCWRLGERALQEAARPSSALRPACFYRHSTFSCLSCQESMSESLRTCYLYLNQTSRSFAAVIQALDGEHAVCIFYLVLRALDTVEDDMTIPMDKKVPMLNDFHTFLYQDEWRFTESQEKDRQVLADFPTISVEFRNLAKEYRDVISDICHRMGVGMAEFLEKKVGSMKEWDLYCHYVAGLVGIGLSQLFSASQLEDPEVGRDTEIANSMGLFLQKTNIIRDYLEDIQVGRAFWPQEAWSQFAGRLEDFAQPEKLDSALSCLNFLVTDALRHVPDVIAYLSRLQNQSVFNFCAIPQGVVKIRKGQAVTLMMEATNMRAVQTIIAQYNQEILQKVSHTDPTRDKTLRTLALIREKSAVSQSNLPSRTAHLSPMYLSAAMLLAALSWQYLSTTAAQAQGTGDMKGQMHPLALLCVVVTVSVTLARPHRPHASSEMVDLINKANTTWTAGQNFYNIDISYVKGLCGTILNGPRLPEVVHNTEGIRLPDSFDPRQQWPNCPTIKQIRDQGSCGSCWAFGAVEAISDRLCIHSSGQVSLEISAEDLLSCCDMWHGVTAAWEFWAKKGLVTGGLYNSNVGCRPYSIPACEHHVNGTRPPCQGEQETPKCVEQCADGYSPSYQKDKNFGKHTYSVPSKQEQIMTELYKNGPVEAAFSVYADFLLYKTGVYQHVTGEMLGGHAIKILGWGEENGTPYWLAANSWNSDWGDKGFFKIKRGNDECGIEPHTVLICSITAALYYLWGRKCQTPALVSSKAFSAFLHKHCPVVSEPFIPTPWCWGGRIQTLVCAILKSKPTVCYRNELIRTVDGGQISLDWVDNRDSAEYPESSIRPTVLILPGLTGNSKVSYVRHAINQATRRGYRVVVFNNRGLGGEELLTPVTYCAANTSDLERVVLHVNGLYPHAPVLGAGVSLGGMLLLNYLARKRTESGMVAGFTISVPWNALKSAASMEEPLNWLLFNKYLTNGLCQAVTRHRKVLEKVVDIDYVLKARTIREFDERFTSLLFGYKSCTDYYHDASPDHKLPNTAVPIMCLNAADDPFSPQGAFPLTTIQSLPNVAMLLTAHGGHIAFLQGFFPRGESYMERLFVMEKQLEELKQQLEKQCMINQELQRQNKDLDFPSQSGHDIDPEVRKSRAAVIASEPIPETLEIKCMRVKKNASETNLIVKAIQKNDFLSRLDDEQTAMMVDLLAVSSFKPGEDVIKEGTEGDSMYIVAAGELVVTQAGRNLRSLTTGDVFGELAILYNCKRTATVKAKTAVRLWSMERQTYRTIITNKSKQKREQLMGFLKTSRTLKDLNDVQLSKIIDSMEEVKYQDKDVIVREGAEANTFYIILKGEVLVTKNVNGHQKHIRRMGKGEHFGEQALIREVLRTATCSADGPVTCFSIDKEVFEETIPIEHLELFDDSKVLQEAQAPEKTNPSSTLRFKDLVPVQYQEGRYQGDPVTLGVGGFGRVELVTTLNHGKYYAMKRVSKKHIVAKRQEEHMLFEKKILKATQCDFIVGLHASFKDSRYIYMVMEFCVGGEIWTKLKEVGRFDEPIAVFCTSCVVEAYAYLHKKNIMYRDLKPENLMLDVKGYVKLVKPQKIYAKILDGVPKYPPYMSEAAKSIISKLCRPRPGQRLGNTKNGIKDVRNHRWFGSMNWHKLRVGQLDAPTVRLIRKGPCYINFDRFPVDQTKAEEEFSGWDREF</sequence>
<dbReference type="GO" id="GO:0051996">
    <property type="term" value="F:squalene synthase [NAD(P)H] activity"/>
    <property type="evidence" value="ECO:0007669"/>
    <property type="project" value="UniProtKB-EC"/>
</dbReference>
<evidence type="ECO:0000256" key="25">
    <source>
        <dbReference type="ARBA" id="ARBA00022989"/>
    </source>
</evidence>
<reference evidence="45" key="1">
    <citation type="submission" date="2023-04" db="EMBL/GenBank/DDBJ databases">
        <title>Chromosome-level genome of Chaenocephalus aceratus.</title>
        <authorList>
            <person name="Park H."/>
        </authorList>
    </citation>
    <scope>NUCLEOTIDE SEQUENCE</scope>
    <source>
        <strain evidence="45">DE</strain>
        <tissue evidence="45">Muscle</tissue>
    </source>
</reference>
<feature type="binding site" evidence="41">
    <location>
        <position position="1503"/>
    </location>
    <ligand>
        <name>ATP</name>
        <dbReference type="ChEBI" id="CHEBI:30616"/>
    </ligand>
</feature>
<evidence type="ECO:0000256" key="28">
    <source>
        <dbReference type="ARBA" id="ARBA00023098"/>
    </source>
</evidence>
<evidence type="ECO:0000256" key="17">
    <source>
        <dbReference type="ARBA" id="ARBA00022729"/>
    </source>
</evidence>
<dbReference type="SUPFAM" id="SSF48576">
    <property type="entry name" value="Terpenoid synthases"/>
    <property type="match status" value="1"/>
</dbReference>
<keyword evidence="18 41" id="KW-0547">Nucleotide-binding</keyword>
<evidence type="ECO:0000256" key="10">
    <source>
        <dbReference type="ARBA" id="ARBA00022516"/>
    </source>
</evidence>
<evidence type="ECO:0000256" key="14">
    <source>
        <dbReference type="ARBA" id="ARBA00022679"/>
    </source>
</evidence>
<evidence type="ECO:0000256" key="5">
    <source>
        <dbReference type="ARBA" id="ARBA00006251"/>
    </source>
</evidence>
<keyword evidence="22 41" id="KW-0067">ATP-binding</keyword>
<evidence type="ECO:0000256" key="9">
    <source>
        <dbReference type="ARBA" id="ARBA00015559"/>
    </source>
</evidence>
<evidence type="ECO:0000256" key="12">
    <source>
        <dbReference type="ARBA" id="ARBA00022548"/>
    </source>
</evidence>
<comment type="catalytic activity">
    <reaction evidence="39">
        <text>2 (2E,6E)-farnesyl diphosphate = presqualene diphosphate + diphosphate</text>
        <dbReference type="Rhea" id="RHEA:22672"/>
        <dbReference type="ChEBI" id="CHEBI:33019"/>
        <dbReference type="ChEBI" id="CHEBI:57310"/>
        <dbReference type="ChEBI" id="CHEBI:175763"/>
    </reaction>
    <physiologicalReaction direction="left-to-right" evidence="39">
        <dbReference type="Rhea" id="RHEA:22673"/>
    </physiologicalReaction>
</comment>
<dbReference type="PROSITE" id="PS00888">
    <property type="entry name" value="CNMP_BINDING_1"/>
    <property type="match status" value="2"/>
</dbReference>
<dbReference type="PROSITE" id="PS50011">
    <property type="entry name" value="PROTEIN_KINASE_DOM"/>
    <property type="match status" value="1"/>
</dbReference>
<dbReference type="FunFam" id="3.40.50.1820:FF:000536">
    <property type="entry name" value="Abhydrolase domain containing 1"/>
    <property type="match status" value="1"/>
</dbReference>
<comment type="cofactor">
    <cofactor evidence="2">
        <name>Mg(2+)</name>
        <dbReference type="ChEBI" id="CHEBI:18420"/>
    </cofactor>
</comment>
<evidence type="ECO:0000256" key="42">
    <source>
        <dbReference type="SAM" id="Coils"/>
    </source>
</evidence>
<comment type="caution">
    <text evidence="45">The sequence shown here is derived from an EMBL/GenBank/DDBJ whole genome shotgun (WGS) entry which is preliminary data.</text>
</comment>
<evidence type="ECO:0000313" key="45">
    <source>
        <dbReference type="EMBL" id="KAK1888707.1"/>
    </source>
</evidence>
<dbReference type="Pfam" id="PF00112">
    <property type="entry name" value="Peptidase_C1"/>
    <property type="match status" value="1"/>
</dbReference>
<dbReference type="Gene3D" id="3.30.200.20">
    <property type="entry name" value="Phosphorylase Kinase, domain 1"/>
    <property type="match status" value="2"/>
</dbReference>
<dbReference type="SUPFAM" id="SSF53474">
    <property type="entry name" value="alpha/beta-Hydrolases"/>
    <property type="match status" value="1"/>
</dbReference>
<keyword evidence="29" id="KW-0472">Membrane</keyword>
<feature type="domain" description="Cyclic nucleotide-binding" evidence="44">
    <location>
        <begin position="1317"/>
        <end position="1419"/>
    </location>
</feature>
<dbReference type="InterPro" id="IPR006449">
    <property type="entry name" value="Squal_synth-like"/>
</dbReference>
<keyword evidence="13" id="KW-0645">Protease</keyword>
<dbReference type="InterPro" id="IPR019845">
    <property type="entry name" value="Squalene/phytoene_synthase_CS"/>
</dbReference>
<dbReference type="InterPro" id="IPR025660">
    <property type="entry name" value="Pept_his_AS"/>
</dbReference>
<dbReference type="SUPFAM" id="SSF51206">
    <property type="entry name" value="cAMP-binding domain-like"/>
    <property type="match status" value="2"/>
</dbReference>
<keyword evidence="25" id="KW-1133">Transmembrane helix</keyword>
<evidence type="ECO:0000256" key="16">
    <source>
        <dbReference type="ARBA" id="ARBA00022723"/>
    </source>
</evidence>
<comment type="catalytic activity">
    <reaction evidence="38">
        <text>presqualene diphosphate + NADH + H(+) = squalene + diphosphate + NAD(+)</text>
        <dbReference type="Rhea" id="RHEA:22228"/>
        <dbReference type="ChEBI" id="CHEBI:15378"/>
        <dbReference type="ChEBI" id="CHEBI:15440"/>
        <dbReference type="ChEBI" id="CHEBI:33019"/>
        <dbReference type="ChEBI" id="CHEBI:57310"/>
        <dbReference type="ChEBI" id="CHEBI:57540"/>
        <dbReference type="ChEBI" id="CHEBI:57945"/>
    </reaction>
    <physiologicalReaction direction="left-to-right" evidence="38">
        <dbReference type="Rhea" id="RHEA:22229"/>
    </physiologicalReaction>
</comment>
<keyword evidence="30" id="KW-0865">Zymogen</keyword>
<evidence type="ECO:0000256" key="1">
    <source>
        <dbReference type="ARBA" id="ARBA00001754"/>
    </source>
</evidence>
<accession>A0AAD9BTF5</accession>
<dbReference type="InterPro" id="IPR002060">
    <property type="entry name" value="Squ/phyt_synthse"/>
</dbReference>
<evidence type="ECO:0000256" key="24">
    <source>
        <dbReference type="ARBA" id="ARBA00022857"/>
    </source>
</evidence>
<keyword evidence="19" id="KW-0378">Hydrolase</keyword>